<organism evidence="2 3">
    <name type="scientific">Blastopirellula sediminis</name>
    <dbReference type="NCBI Taxonomy" id="2894196"/>
    <lineage>
        <taxon>Bacteria</taxon>
        <taxon>Pseudomonadati</taxon>
        <taxon>Planctomycetota</taxon>
        <taxon>Planctomycetia</taxon>
        <taxon>Pirellulales</taxon>
        <taxon>Pirellulaceae</taxon>
        <taxon>Blastopirellula</taxon>
    </lineage>
</organism>
<proteinExistence type="predicted"/>
<dbReference type="InterPro" id="IPR001763">
    <property type="entry name" value="Rhodanese-like_dom"/>
</dbReference>
<dbReference type="EMBL" id="JAJKFT010000009">
    <property type="protein sequence ID" value="MCC9628994.1"/>
    <property type="molecule type" value="Genomic_DNA"/>
</dbReference>
<sequence length="111" mass="12665">MSDAPIEISVREVKNLLDSGDKFLLLDCRQQNEYDFAKIEGAVLIPMNELPERISELEPFRETPLVVHCHLGGRSLRVTHWLRQNGFPQAQNMTGGITQWSVEIDKSVPTY</sequence>
<dbReference type="PANTHER" id="PTHR43031">
    <property type="entry name" value="FAD-DEPENDENT OXIDOREDUCTASE"/>
    <property type="match status" value="1"/>
</dbReference>
<feature type="domain" description="Rhodanese" evidence="1">
    <location>
        <begin position="19"/>
        <end position="109"/>
    </location>
</feature>
<dbReference type="PROSITE" id="PS50206">
    <property type="entry name" value="RHODANESE_3"/>
    <property type="match status" value="1"/>
</dbReference>
<dbReference type="InterPro" id="IPR036873">
    <property type="entry name" value="Rhodanese-like_dom_sf"/>
</dbReference>
<evidence type="ECO:0000313" key="3">
    <source>
        <dbReference type="Proteomes" id="UP001139103"/>
    </source>
</evidence>
<dbReference type="Gene3D" id="3.40.250.10">
    <property type="entry name" value="Rhodanese-like domain"/>
    <property type="match status" value="1"/>
</dbReference>
<dbReference type="Proteomes" id="UP001139103">
    <property type="component" value="Unassembled WGS sequence"/>
</dbReference>
<comment type="caution">
    <text evidence="2">The sequence shown here is derived from an EMBL/GenBank/DDBJ whole genome shotgun (WGS) entry which is preliminary data.</text>
</comment>
<evidence type="ECO:0000313" key="2">
    <source>
        <dbReference type="EMBL" id="MCC9628994.1"/>
    </source>
</evidence>
<gene>
    <name evidence="2" type="ORF">LOC68_11350</name>
</gene>
<dbReference type="SMART" id="SM00450">
    <property type="entry name" value="RHOD"/>
    <property type="match status" value="1"/>
</dbReference>
<dbReference type="Pfam" id="PF00581">
    <property type="entry name" value="Rhodanese"/>
    <property type="match status" value="1"/>
</dbReference>
<dbReference type="RefSeq" id="WP_230218575.1">
    <property type="nucleotide sequence ID" value="NZ_JAJKFT010000009.1"/>
</dbReference>
<name>A0A9X1SJN4_9BACT</name>
<dbReference type="AlphaFoldDB" id="A0A9X1SJN4"/>
<accession>A0A9X1SJN4</accession>
<dbReference type="SUPFAM" id="SSF52821">
    <property type="entry name" value="Rhodanese/Cell cycle control phosphatase"/>
    <property type="match status" value="1"/>
</dbReference>
<keyword evidence="3" id="KW-1185">Reference proteome</keyword>
<reference evidence="2" key="1">
    <citation type="submission" date="2021-11" db="EMBL/GenBank/DDBJ databases">
        <title>Genome sequence.</title>
        <authorList>
            <person name="Sun Q."/>
        </authorList>
    </citation>
    <scope>NUCLEOTIDE SEQUENCE</scope>
    <source>
        <strain evidence="2">JC732</strain>
    </source>
</reference>
<evidence type="ECO:0000259" key="1">
    <source>
        <dbReference type="PROSITE" id="PS50206"/>
    </source>
</evidence>
<dbReference type="InterPro" id="IPR050229">
    <property type="entry name" value="GlpE_sulfurtransferase"/>
</dbReference>
<protein>
    <submittedName>
        <fullName evidence="2">Rhodanese</fullName>
    </submittedName>
</protein>
<dbReference type="PANTHER" id="PTHR43031:SF17">
    <property type="entry name" value="SULFURTRANSFERASE YTWF-RELATED"/>
    <property type="match status" value="1"/>
</dbReference>